<dbReference type="PANTHER" id="PTHR10331:SF6">
    <property type="entry name" value="SPINDLE ASSEMBLY ABNORMAL 4"/>
    <property type="match status" value="1"/>
</dbReference>
<dbReference type="Proteomes" id="UP000612055">
    <property type="component" value="Unassembled WGS sequence"/>
</dbReference>
<feature type="compositionally biased region" description="Gly residues" evidence="3">
    <location>
        <begin position="1292"/>
        <end position="1315"/>
    </location>
</feature>
<feature type="region of interest" description="Disordered" evidence="3">
    <location>
        <begin position="612"/>
        <end position="968"/>
    </location>
</feature>
<feature type="compositionally biased region" description="Low complexity" evidence="3">
    <location>
        <begin position="888"/>
        <end position="900"/>
    </location>
</feature>
<feature type="compositionally biased region" description="Acidic residues" evidence="3">
    <location>
        <begin position="786"/>
        <end position="798"/>
    </location>
</feature>
<evidence type="ECO:0000259" key="4">
    <source>
        <dbReference type="Pfam" id="PF07202"/>
    </source>
</evidence>
<feature type="domain" description="Centromere protein J C-terminal" evidence="4">
    <location>
        <begin position="1319"/>
        <end position="1350"/>
    </location>
</feature>
<evidence type="ECO:0000256" key="2">
    <source>
        <dbReference type="SAM" id="Coils"/>
    </source>
</evidence>
<gene>
    <name evidence="5" type="ORF">HYH03_000423</name>
</gene>
<feature type="compositionally biased region" description="Polar residues" evidence="3">
    <location>
        <begin position="230"/>
        <end position="243"/>
    </location>
</feature>
<feature type="compositionally biased region" description="Low complexity" evidence="3">
    <location>
        <begin position="1648"/>
        <end position="1660"/>
    </location>
</feature>
<feature type="compositionally biased region" description="Gly residues" evidence="3">
    <location>
        <begin position="296"/>
        <end position="308"/>
    </location>
</feature>
<feature type="compositionally biased region" description="Basic and acidic residues" evidence="3">
    <location>
        <begin position="86"/>
        <end position="99"/>
    </location>
</feature>
<dbReference type="OrthoDB" id="10252174at2759"/>
<keyword evidence="2" id="KW-0175">Coiled coil</keyword>
<feature type="compositionally biased region" description="Low complexity" evidence="3">
    <location>
        <begin position="174"/>
        <end position="183"/>
    </location>
</feature>
<feature type="compositionally biased region" description="Low complexity" evidence="3">
    <location>
        <begin position="1"/>
        <end position="18"/>
    </location>
</feature>
<proteinExistence type="inferred from homology"/>
<feature type="compositionally biased region" description="Low complexity" evidence="3">
    <location>
        <begin position="381"/>
        <end position="391"/>
    </location>
</feature>
<evidence type="ECO:0000313" key="6">
    <source>
        <dbReference type="Proteomes" id="UP000612055"/>
    </source>
</evidence>
<evidence type="ECO:0000256" key="3">
    <source>
        <dbReference type="SAM" id="MobiDB-lite"/>
    </source>
</evidence>
<comment type="caution">
    <text evidence="5">The sequence shown here is derived from an EMBL/GenBank/DDBJ whole genome shotgun (WGS) entry which is preliminary data.</text>
</comment>
<feature type="compositionally biased region" description="Polar residues" evidence="3">
    <location>
        <begin position="1247"/>
        <end position="1260"/>
    </location>
</feature>
<feature type="compositionally biased region" description="Low complexity" evidence="3">
    <location>
        <begin position="42"/>
        <end position="67"/>
    </location>
</feature>
<feature type="compositionally biased region" description="Low complexity" evidence="3">
    <location>
        <begin position="634"/>
        <end position="648"/>
    </location>
</feature>
<feature type="compositionally biased region" description="Low complexity" evidence="3">
    <location>
        <begin position="673"/>
        <end position="696"/>
    </location>
</feature>
<feature type="compositionally biased region" description="Basic and acidic residues" evidence="3">
    <location>
        <begin position="21"/>
        <end position="30"/>
    </location>
</feature>
<feature type="compositionally biased region" description="Polar residues" evidence="3">
    <location>
        <begin position="825"/>
        <end position="834"/>
    </location>
</feature>
<feature type="region of interest" description="Disordered" evidence="3">
    <location>
        <begin position="1290"/>
        <end position="1315"/>
    </location>
</feature>
<feature type="compositionally biased region" description="Pro residues" evidence="3">
    <location>
        <begin position="1083"/>
        <end position="1107"/>
    </location>
</feature>
<feature type="compositionally biased region" description="Low complexity" evidence="3">
    <location>
        <begin position="1152"/>
        <end position="1185"/>
    </location>
</feature>
<feature type="compositionally biased region" description="Low complexity" evidence="3">
    <location>
        <begin position="1856"/>
        <end position="1867"/>
    </location>
</feature>
<feature type="compositionally biased region" description="Low complexity" evidence="3">
    <location>
        <begin position="435"/>
        <end position="449"/>
    </location>
</feature>
<comment type="similarity">
    <text evidence="1">Belongs to the TCP10 family.</text>
</comment>
<feature type="region of interest" description="Disordered" evidence="3">
    <location>
        <begin position="1470"/>
        <end position="1495"/>
    </location>
</feature>
<dbReference type="InterPro" id="IPR026581">
    <property type="entry name" value="TCP10L/CENPJ"/>
</dbReference>
<name>A0A836C6H7_9CHLO</name>
<feature type="compositionally biased region" description="Pro residues" evidence="3">
    <location>
        <begin position="1041"/>
        <end position="1053"/>
    </location>
</feature>
<feature type="region of interest" description="Disordered" evidence="3">
    <location>
        <begin position="164"/>
        <end position="472"/>
    </location>
</feature>
<feature type="compositionally biased region" description="Low complexity" evidence="3">
    <location>
        <begin position="865"/>
        <end position="880"/>
    </location>
</feature>
<organism evidence="5 6">
    <name type="scientific">Edaphochlamys debaryana</name>
    <dbReference type="NCBI Taxonomy" id="47281"/>
    <lineage>
        <taxon>Eukaryota</taxon>
        <taxon>Viridiplantae</taxon>
        <taxon>Chlorophyta</taxon>
        <taxon>core chlorophytes</taxon>
        <taxon>Chlorophyceae</taxon>
        <taxon>CS clade</taxon>
        <taxon>Chlamydomonadales</taxon>
        <taxon>Chlamydomonadales incertae sedis</taxon>
        <taxon>Edaphochlamys</taxon>
    </lineage>
</organism>
<feature type="region of interest" description="Disordered" evidence="3">
    <location>
        <begin position="1152"/>
        <end position="1270"/>
    </location>
</feature>
<sequence length="2049" mass="208210">MEEPAAASSSGGPRAPKPFLRRGEGVEKRVFSSRYRKPSQPGSSSGNNSAGGAEDGLASAGASSVDVGSRRGDQLGRRGKASSAEDTGRDDSPWGRKGQELTADTHLLSVERKPDQRQASGASGGNRFLRNSIQNAWATQQAEEELELEEFRALETQIKADVVGASRHRSEAVPQAQASSSSSLPPPAPNGRSYASIHQRPPQPPLPPRPASRASDRSAASERGGFGDSSGWSPPQQPASRPTNGFGATDDGEDVGTDGFGSGFGGGYGDVDANDDGDTWGTFRDFGPGPGKPGPHSGGSGDGAGDFGQGLDSARELPATSGFGDADAWNDTSSFFGGATARRGTAAGPAGRQVPGAGASATGGFGAGGRSAAAPPPQPLDDPWAAPADAGGFDDDAWGAGRQQQQQAPQHHGASGPARPEPQGPDQPFVRALFGKQQQQGQRPAQSGGARPGPGKGKAAEPVGPSPAEVERMRMLEEQATAVATERAALVRMRTELEKAANRLEQERQAWERSKTEEQARWEAQREAEEARLRRDRRVLEKQSKALLKLPNKKERTAMEAAEAALEAERRERRAAEARHKLTVERLRRQLLELQERNHELREEVRWHEAQQLERGWGGPAPGASRPGAGGAPAAGAASAGARSRASATPGEPGADASPYGADAPGGPGHGSATARGRTPGPAGASAAGAASRGPAAGPPGARPRSSGSGLTGPQPSAPGRLRPLGSARPDRAPGPSAGTSAAPDPSQSRQPAAWRAQREGARTGPGFAGHGPYAGDRGDPQYGYDGEEDELGPEGEGEYGGFEGEEQSGSASFYGTGRRPAGWQAQQEASSSAPWWDQREGAGEEDFGEGAELEEEDGYGGEESGFSGFVGPGTAAQAGGAAGAGPAGRSAATAPRRGPAGAGAAGGASAASSGRGGFGGFRAPNGGATSSPATSYTQRDDAEVLTDEGCTGGTEGEGEAEALDEGSAAELAWQQHQAFMARVGLGGRGQRGLATQPVHGQAPAQGSGRPGNPQAAAARSQPAQGQQAAQGPAGSRPRAPGAPGPAPGPGPKGPAGGQQPGSAFFSGAAPASSAQSRADPQQPGPRPAVGPRPAGPGPAPPGPPAAAAPTPEDALPAEPSFDLGGVSQTLAALRLDRNAAAATAAASASGAYGAGQHHGQHQQPGWAQQVPQQQQQQQHHQPTGGWQGPPGPGDAWRTGAQGDMAGSMGPGAAQRTAALGTAGPRWQGRVLGQPGGSRWPGAEQTGPAQMSQQPAYGNSGQPQRGGMGPGMVAAAAGAAAVASAVAAQQLGPGGGGRQPGGPHGAAGPGASAGGGEVVVREVRHADGKLERTYSSGRRLVLFANGTRKVSLPDGSSRVYFANGDIKWTIPASAASAPTGGSPSDGSGPTPPGIAVVHYYYAEVSTWHSTYGGEGGMEVFYFPAGQTEAHHPGGAKEILFPDDVLRVVTPEGDEVDVGWQQLSWAVRQPVPQPPRDEAADVEQPNGIHDVGGKPQRYRHGQVAFGDLTNRPIYAGALESILLAQYPAPAQTPSGFAEPSTPRFAHLVPALRNAQARDQVVSCIGHTLEGYLSSVLPSGAPSSLVPPPLSKACPGWSVEVQRLDGTPFTACAHGASASAPSAAASAQEASFAWRRSTTSPCNLVGRELSNSSNSDGSSSDPSKVKLFRKVTTRRVVQPGGWQAAAEDGGRAVAERAMSELCGEVVAFVRKQADLFRHYGSQAAAEALSAPFLAWKVLPSPGPAEDGCVDLVLYARWAERGDLSQALMDIAGGSGLDGTCAASASAASEPGLDGPPVAWRAGVRVLADYARTLDATGAAGIVNCDAKPSNAVADEDGHVSEVDPDGNVGPSTPASELGAADGGAFPADASLPAELRPVPVGTYTDQFKAPEMVFAEAFDAKTGEAAGDAEACDRIMEAPQQEPALAALVEAMTGREVPAAAGSAPGGSGRRALTAEALEALQELAGLGGGRSFACVKSHTWLYGASVAWLLKAMRAELAARAGRGGWAGLGGANGAWLGRLEALCGACRVLQPSRRPSLAWVAAELEAMCA</sequence>
<dbReference type="Pfam" id="PF07202">
    <property type="entry name" value="Tcp10_C"/>
    <property type="match status" value="1"/>
</dbReference>
<feature type="compositionally biased region" description="Acidic residues" evidence="3">
    <location>
        <begin position="844"/>
        <end position="861"/>
    </location>
</feature>
<feature type="coiled-coil region" evidence="2">
    <location>
        <begin position="487"/>
        <end position="521"/>
    </location>
</feature>
<feature type="compositionally biased region" description="Low complexity" evidence="3">
    <location>
        <begin position="1108"/>
        <end position="1120"/>
    </location>
</feature>
<feature type="compositionally biased region" description="Low complexity" evidence="3">
    <location>
        <begin position="1014"/>
        <end position="1040"/>
    </location>
</feature>
<accession>A0A836C6H7</accession>
<feature type="compositionally biased region" description="Low complexity" evidence="3">
    <location>
        <begin position="1061"/>
        <end position="1075"/>
    </location>
</feature>
<feature type="region of interest" description="Disordered" evidence="3">
    <location>
        <begin position="1"/>
        <end position="128"/>
    </location>
</feature>
<feature type="compositionally biased region" description="Low complexity" evidence="3">
    <location>
        <begin position="398"/>
        <end position="416"/>
    </location>
</feature>
<dbReference type="InterPro" id="IPR047002">
    <property type="entry name" value="Tcp10_C_sf"/>
</dbReference>
<feature type="compositionally biased region" description="Low complexity" evidence="3">
    <location>
        <begin position="734"/>
        <end position="747"/>
    </location>
</feature>
<evidence type="ECO:0000313" key="5">
    <source>
        <dbReference type="EMBL" id="KAG2501925.1"/>
    </source>
</evidence>
<dbReference type="InterPro" id="IPR009852">
    <property type="entry name" value="CENPJ_C_dom"/>
</dbReference>
<feature type="region of interest" description="Disordered" evidence="3">
    <location>
        <begin position="1643"/>
        <end position="1662"/>
    </location>
</feature>
<feature type="coiled-coil region" evidence="2">
    <location>
        <begin position="552"/>
        <end position="611"/>
    </location>
</feature>
<feature type="compositionally biased region" description="Low complexity" evidence="3">
    <location>
        <begin position="337"/>
        <end position="360"/>
    </location>
</feature>
<dbReference type="EMBL" id="JAEHOE010000001">
    <property type="protein sequence ID" value="KAG2501925.1"/>
    <property type="molecule type" value="Genomic_DNA"/>
</dbReference>
<feature type="region of interest" description="Disordered" evidence="3">
    <location>
        <begin position="1834"/>
        <end position="1868"/>
    </location>
</feature>
<protein>
    <recommendedName>
        <fullName evidence="4">Centromere protein J C-terminal domain-containing protein</fullName>
    </recommendedName>
</protein>
<reference evidence="5" key="1">
    <citation type="journal article" date="2020" name="bioRxiv">
        <title>Comparative genomics of Chlamydomonas.</title>
        <authorList>
            <person name="Craig R.J."/>
            <person name="Hasan A.R."/>
            <person name="Ness R.W."/>
            <person name="Keightley P.D."/>
        </authorList>
    </citation>
    <scope>NUCLEOTIDE SEQUENCE</scope>
    <source>
        <strain evidence="5">CCAP 11/70</strain>
    </source>
</reference>
<dbReference type="PANTHER" id="PTHR10331">
    <property type="entry name" value="T COMPLEX PROTEIN 10"/>
    <property type="match status" value="1"/>
</dbReference>
<dbReference type="Gene3D" id="2.60.450.20">
    <property type="match status" value="1"/>
</dbReference>
<keyword evidence="6" id="KW-1185">Reference proteome</keyword>
<feature type="region of interest" description="Disordered" evidence="3">
    <location>
        <begin position="989"/>
        <end position="1124"/>
    </location>
</feature>
<feature type="compositionally biased region" description="Pro residues" evidence="3">
    <location>
        <begin position="201"/>
        <end position="210"/>
    </location>
</feature>
<feature type="compositionally biased region" description="Gly residues" evidence="3">
    <location>
        <begin position="258"/>
        <end position="269"/>
    </location>
</feature>
<evidence type="ECO:0000256" key="1">
    <source>
        <dbReference type="ARBA" id="ARBA00005627"/>
    </source>
</evidence>